<protein>
    <submittedName>
        <fullName evidence="1">SIR2-like domain containing protein</fullName>
    </submittedName>
</protein>
<gene>
    <name evidence="1" type="ORF">GSD1FS_0434</name>
</gene>
<sequence length="344" mass="39958">MVAEQYHIASAFGHFAVNASGWSSDKKIKWIIDQRIILGFTSQLDLWHETLTLLRKSIEGASAGIRNELIQQIKDIGNTDDPKTSAARQHGILDWMLRGIQDNSWKEALELKESIERESGLSPQSHPDFCTWHGSDDDFSSGLVDNATFLSLLQNDPEQLISLLMPIKDIPFGLNHTIQYQIPQLVEDDYRVGMNLWKIVRDSGRPANIILTIQQEILSGWVRCKPENIELQRIFGLIDELSDQSKTSVINTVVQFITRQVEDADRQIPEEDLHWTDSVAQQVWNEQREQYVFRNHEEWKHDPITPTRNNWPGELAWYWIHRIQWRKTHEIKNGQVSMKQNSIF</sequence>
<organism evidence="1 2">
    <name type="scientific">Bifidobacterium canis</name>
    <dbReference type="NCBI Taxonomy" id="2610880"/>
    <lineage>
        <taxon>Bacteria</taxon>
        <taxon>Bacillati</taxon>
        <taxon>Actinomycetota</taxon>
        <taxon>Actinomycetes</taxon>
        <taxon>Bifidobacteriales</taxon>
        <taxon>Bifidobacteriaceae</taxon>
        <taxon>Bifidobacterium</taxon>
    </lineage>
</organism>
<dbReference type="AlphaFoldDB" id="A0A7K1J3J0"/>
<proteinExistence type="predicted"/>
<reference evidence="1 2" key="1">
    <citation type="submission" date="2019-09" db="EMBL/GenBank/DDBJ databases">
        <title>Bifidobacterium canis sp. nov., isolated from the digestive tract of German Shepherd dog puppy.</title>
        <authorList>
            <person name="Bunesova V."/>
        </authorList>
    </citation>
    <scope>NUCLEOTIDE SEQUENCE [LARGE SCALE GENOMIC DNA]</scope>
    <source>
        <strain evidence="1 2">GSD1FS</strain>
    </source>
</reference>
<evidence type="ECO:0000313" key="2">
    <source>
        <dbReference type="Proteomes" id="UP000487882"/>
    </source>
</evidence>
<accession>A0A7K1J3J0</accession>
<keyword evidence="2" id="KW-1185">Reference proteome</keyword>
<name>A0A7K1J3J0_9BIFI</name>
<evidence type="ECO:0000313" key="1">
    <source>
        <dbReference type="EMBL" id="MUH59120.1"/>
    </source>
</evidence>
<comment type="caution">
    <text evidence="1">The sequence shown here is derived from an EMBL/GenBank/DDBJ whole genome shotgun (WGS) entry which is preliminary data.</text>
</comment>
<dbReference type="EMBL" id="WNLP01000001">
    <property type="protein sequence ID" value="MUH59120.1"/>
    <property type="molecule type" value="Genomic_DNA"/>
</dbReference>
<dbReference type="Proteomes" id="UP000487882">
    <property type="component" value="Unassembled WGS sequence"/>
</dbReference>